<evidence type="ECO:0000256" key="6">
    <source>
        <dbReference type="ARBA" id="ARBA00047984"/>
    </source>
</evidence>
<evidence type="ECO:0000313" key="10">
    <source>
        <dbReference type="EMBL" id="CCE65064.1"/>
    </source>
</evidence>
<sequence>MASGTYGSLPSQFIKFYARSTRNVNVNKISSASKGRKKLAGSVGPTKQGKDNKKFAKTNKKPQSSILKTNYHFGNYGGLKELELRNKEIAASLVNKITSFDDLKILPNVRQAMIKAIKDESILKNKELDNSETETKTSKEVVPSPIQAVAIKKISKTLMNNSLQSHIIAAETGSGKTMSYLIPLIDFLKREETERPDVWESQVKNKAVIRSVILVPTHELMEQVYQTVMKTEKLLDLHCCKWDMNLSYDELIEAIKSRVDILITTPPKITNLFNIRKISRPDRILSQLKFAVLDEADTLLDKSWLEETHAAIRKLPNLNHLIFCSATIPVEFNKTIGRLFPNVESIITPRLHKLPRSLQFKVIDSTLNPFKGSKIKTLAQTLYAINNDNTEPGYQKKCLVFVNEKKDVPDLVSKLKGIYGHDCVGLTGEDSLDKRIESIKDFVNPSVALPKADAKTGISAETTKQQEITIPGSNIKIPERTETPVAKDAISKLKVLVTTDLMARGLNFRGVRNLVLFDVPNSAIDLVHRVGRTARMNQSGRVFMIIDKKTKSWAKGLPKAVKNNQTIS</sequence>
<dbReference type="OMA" id="HSTIDFI"/>
<dbReference type="PANTHER" id="PTHR47960">
    <property type="entry name" value="DEAD-BOX ATP-DEPENDENT RNA HELICASE 50"/>
    <property type="match status" value="1"/>
</dbReference>
<dbReference type="InterPro" id="IPR014001">
    <property type="entry name" value="Helicase_ATP-bd"/>
</dbReference>
<dbReference type="Gene3D" id="3.40.50.300">
    <property type="entry name" value="P-loop containing nucleotide triphosphate hydrolases"/>
    <property type="match status" value="2"/>
</dbReference>
<gene>
    <name evidence="10" type="primary">TPHA0J02440</name>
    <name evidence="10" type="ordered locus">TPHA_0J02440</name>
</gene>
<reference evidence="10 11" key="1">
    <citation type="journal article" date="2011" name="Proc. Natl. Acad. Sci. U.S.A.">
        <title>Evolutionary erosion of yeast sex chromosomes by mating-type switching accidents.</title>
        <authorList>
            <person name="Gordon J.L."/>
            <person name="Armisen D."/>
            <person name="Proux-Wera E."/>
            <person name="Oheigeartaigh S.S."/>
            <person name="Byrne K.P."/>
            <person name="Wolfe K.H."/>
        </authorList>
    </citation>
    <scope>NUCLEOTIDE SEQUENCE [LARGE SCALE GENOMIC DNA]</scope>
    <source>
        <strain evidence="11">ATCC 24235 / CBS 4417 / NBRC 1672 / NRRL Y-8282 / UCD 70-5</strain>
    </source>
</reference>
<dbReference type="PROSITE" id="PS51192">
    <property type="entry name" value="HELICASE_ATP_BIND_1"/>
    <property type="match status" value="1"/>
</dbReference>
<feature type="domain" description="Helicase C-terminal" evidence="9">
    <location>
        <begin position="377"/>
        <end position="568"/>
    </location>
</feature>
<keyword evidence="5" id="KW-0067">ATP-binding</keyword>
<dbReference type="GO" id="GO:0003724">
    <property type="term" value="F:RNA helicase activity"/>
    <property type="evidence" value="ECO:0007669"/>
    <property type="project" value="UniProtKB-EC"/>
</dbReference>
<feature type="region of interest" description="Disordered" evidence="7">
    <location>
        <begin position="31"/>
        <end position="61"/>
    </location>
</feature>
<dbReference type="EC" id="3.6.4.13" evidence="1"/>
<dbReference type="GO" id="GO:0005524">
    <property type="term" value="F:ATP binding"/>
    <property type="evidence" value="ECO:0007669"/>
    <property type="project" value="UniProtKB-KW"/>
</dbReference>
<dbReference type="GO" id="GO:0016787">
    <property type="term" value="F:hydrolase activity"/>
    <property type="evidence" value="ECO:0007669"/>
    <property type="project" value="UniProtKB-KW"/>
</dbReference>
<name>G8BYX2_TETPH</name>
<evidence type="ECO:0000259" key="9">
    <source>
        <dbReference type="PROSITE" id="PS51194"/>
    </source>
</evidence>
<dbReference type="SMART" id="SM00487">
    <property type="entry name" value="DEXDc"/>
    <property type="match status" value="1"/>
</dbReference>
<comment type="catalytic activity">
    <reaction evidence="6">
        <text>ATP + H2O = ADP + phosphate + H(+)</text>
        <dbReference type="Rhea" id="RHEA:13065"/>
        <dbReference type="ChEBI" id="CHEBI:15377"/>
        <dbReference type="ChEBI" id="CHEBI:15378"/>
        <dbReference type="ChEBI" id="CHEBI:30616"/>
        <dbReference type="ChEBI" id="CHEBI:43474"/>
        <dbReference type="ChEBI" id="CHEBI:456216"/>
        <dbReference type="EC" id="3.6.4.13"/>
    </reaction>
</comment>
<dbReference type="InterPro" id="IPR027417">
    <property type="entry name" value="P-loop_NTPase"/>
</dbReference>
<proteinExistence type="predicted"/>
<dbReference type="SUPFAM" id="SSF52540">
    <property type="entry name" value="P-loop containing nucleoside triphosphate hydrolases"/>
    <property type="match status" value="1"/>
</dbReference>
<protein>
    <recommendedName>
        <fullName evidence="1">RNA helicase</fullName>
        <ecNumber evidence="1">3.6.4.13</ecNumber>
    </recommendedName>
</protein>
<dbReference type="AlphaFoldDB" id="G8BYX2"/>
<keyword evidence="4" id="KW-0347">Helicase</keyword>
<evidence type="ECO:0000313" key="11">
    <source>
        <dbReference type="Proteomes" id="UP000005666"/>
    </source>
</evidence>
<keyword evidence="2" id="KW-0547">Nucleotide-binding</keyword>
<dbReference type="PROSITE" id="PS51194">
    <property type="entry name" value="HELICASE_CTER"/>
    <property type="match status" value="1"/>
</dbReference>
<dbReference type="GO" id="GO:1902775">
    <property type="term" value="P:mitochondrial large ribosomal subunit assembly"/>
    <property type="evidence" value="ECO:0007669"/>
    <property type="project" value="EnsemblFungi"/>
</dbReference>
<dbReference type="Pfam" id="PF00270">
    <property type="entry name" value="DEAD"/>
    <property type="match status" value="1"/>
</dbReference>
<dbReference type="GO" id="GO:1990400">
    <property type="term" value="F:mitochondrial ribosomal large subunit rRNA binding"/>
    <property type="evidence" value="ECO:0007669"/>
    <property type="project" value="EnsemblFungi"/>
</dbReference>
<dbReference type="GO" id="GO:0005759">
    <property type="term" value="C:mitochondrial matrix"/>
    <property type="evidence" value="ECO:0007669"/>
    <property type="project" value="EnsemblFungi"/>
</dbReference>
<evidence type="ECO:0000256" key="2">
    <source>
        <dbReference type="ARBA" id="ARBA00022741"/>
    </source>
</evidence>
<evidence type="ECO:0000256" key="1">
    <source>
        <dbReference type="ARBA" id="ARBA00012552"/>
    </source>
</evidence>
<dbReference type="EMBL" id="HE612865">
    <property type="protein sequence ID" value="CCE65064.1"/>
    <property type="molecule type" value="Genomic_DNA"/>
</dbReference>
<dbReference type="SMART" id="SM00490">
    <property type="entry name" value="HELICc"/>
    <property type="match status" value="1"/>
</dbReference>
<evidence type="ECO:0000259" key="8">
    <source>
        <dbReference type="PROSITE" id="PS51192"/>
    </source>
</evidence>
<dbReference type="InterPro" id="IPR011545">
    <property type="entry name" value="DEAD/DEAH_box_helicase_dom"/>
</dbReference>
<dbReference type="InterPro" id="IPR001650">
    <property type="entry name" value="Helicase_C-like"/>
</dbReference>
<dbReference type="HOGENOM" id="CLU_003041_18_0_1"/>
<evidence type="ECO:0000256" key="3">
    <source>
        <dbReference type="ARBA" id="ARBA00022801"/>
    </source>
</evidence>
<keyword evidence="3" id="KW-0378">Hydrolase</keyword>
<dbReference type="CDD" id="cd18787">
    <property type="entry name" value="SF2_C_DEAD"/>
    <property type="match status" value="1"/>
</dbReference>
<accession>G8BYX2</accession>
<evidence type="ECO:0000256" key="5">
    <source>
        <dbReference type="ARBA" id="ARBA00022840"/>
    </source>
</evidence>
<dbReference type="GO" id="GO:0016070">
    <property type="term" value="P:RNA metabolic process"/>
    <property type="evidence" value="ECO:0007669"/>
    <property type="project" value="EnsemblFungi"/>
</dbReference>
<dbReference type="Proteomes" id="UP000005666">
    <property type="component" value="Chromosome 10"/>
</dbReference>
<dbReference type="RefSeq" id="XP_003687498.1">
    <property type="nucleotide sequence ID" value="XM_003687450.1"/>
</dbReference>
<dbReference type="OrthoDB" id="10256233at2759"/>
<feature type="domain" description="Helicase ATP-binding" evidence="8">
    <location>
        <begin position="157"/>
        <end position="346"/>
    </location>
</feature>
<keyword evidence="11" id="KW-1185">Reference proteome</keyword>
<dbReference type="eggNOG" id="KOG0335">
    <property type="taxonomic scope" value="Eukaryota"/>
</dbReference>
<organism evidence="10 11">
    <name type="scientific">Tetrapisispora phaffii (strain ATCC 24235 / CBS 4417 / NBRC 1672 / NRRL Y-8282 / UCD 70-5)</name>
    <name type="common">Yeast</name>
    <name type="synonym">Fabospora phaffii</name>
    <dbReference type="NCBI Taxonomy" id="1071381"/>
    <lineage>
        <taxon>Eukaryota</taxon>
        <taxon>Fungi</taxon>
        <taxon>Dikarya</taxon>
        <taxon>Ascomycota</taxon>
        <taxon>Saccharomycotina</taxon>
        <taxon>Saccharomycetes</taxon>
        <taxon>Saccharomycetales</taxon>
        <taxon>Saccharomycetaceae</taxon>
        <taxon>Tetrapisispora</taxon>
    </lineage>
</organism>
<dbReference type="GeneID" id="11533197"/>
<dbReference type="Pfam" id="PF00271">
    <property type="entry name" value="Helicase_C"/>
    <property type="match status" value="1"/>
</dbReference>
<evidence type="ECO:0000256" key="4">
    <source>
        <dbReference type="ARBA" id="ARBA00022806"/>
    </source>
</evidence>
<evidence type="ECO:0000256" key="7">
    <source>
        <dbReference type="SAM" id="MobiDB-lite"/>
    </source>
</evidence>
<dbReference type="KEGG" id="tpf:TPHA_0J02440"/>
<dbReference type="STRING" id="1071381.G8BYX2"/>